<reference evidence="1 2" key="2">
    <citation type="journal article" date="2022" name="Mol. Ecol. Resour.">
        <title>The genomes of chicory, endive, great burdock and yacon provide insights into Asteraceae paleo-polyploidization history and plant inulin production.</title>
        <authorList>
            <person name="Fan W."/>
            <person name="Wang S."/>
            <person name="Wang H."/>
            <person name="Wang A."/>
            <person name="Jiang F."/>
            <person name="Liu H."/>
            <person name="Zhao H."/>
            <person name="Xu D."/>
            <person name="Zhang Y."/>
        </authorList>
    </citation>
    <scope>NUCLEOTIDE SEQUENCE [LARGE SCALE GENOMIC DNA]</scope>
    <source>
        <strain evidence="2">cv. Yunnan</strain>
        <tissue evidence="1">Leaves</tissue>
    </source>
</reference>
<keyword evidence="2" id="KW-1185">Reference proteome</keyword>
<organism evidence="1 2">
    <name type="scientific">Smallanthus sonchifolius</name>
    <dbReference type="NCBI Taxonomy" id="185202"/>
    <lineage>
        <taxon>Eukaryota</taxon>
        <taxon>Viridiplantae</taxon>
        <taxon>Streptophyta</taxon>
        <taxon>Embryophyta</taxon>
        <taxon>Tracheophyta</taxon>
        <taxon>Spermatophyta</taxon>
        <taxon>Magnoliopsida</taxon>
        <taxon>eudicotyledons</taxon>
        <taxon>Gunneridae</taxon>
        <taxon>Pentapetalae</taxon>
        <taxon>asterids</taxon>
        <taxon>campanulids</taxon>
        <taxon>Asterales</taxon>
        <taxon>Asteraceae</taxon>
        <taxon>Asteroideae</taxon>
        <taxon>Heliantheae alliance</taxon>
        <taxon>Millerieae</taxon>
        <taxon>Smallanthus</taxon>
    </lineage>
</organism>
<dbReference type="Proteomes" id="UP001056120">
    <property type="component" value="Linkage Group LG06"/>
</dbReference>
<reference evidence="2" key="1">
    <citation type="journal article" date="2022" name="Mol. Ecol. Resour.">
        <title>The genomes of chicory, endive, great burdock and yacon provide insights into Asteraceae palaeo-polyploidization history and plant inulin production.</title>
        <authorList>
            <person name="Fan W."/>
            <person name="Wang S."/>
            <person name="Wang H."/>
            <person name="Wang A."/>
            <person name="Jiang F."/>
            <person name="Liu H."/>
            <person name="Zhao H."/>
            <person name="Xu D."/>
            <person name="Zhang Y."/>
        </authorList>
    </citation>
    <scope>NUCLEOTIDE SEQUENCE [LARGE SCALE GENOMIC DNA]</scope>
    <source>
        <strain evidence="2">cv. Yunnan</strain>
    </source>
</reference>
<evidence type="ECO:0000313" key="2">
    <source>
        <dbReference type="Proteomes" id="UP001056120"/>
    </source>
</evidence>
<gene>
    <name evidence="1" type="ORF">L1987_18852</name>
</gene>
<evidence type="ECO:0000313" key="1">
    <source>
        <dbReference type="EMBL" id="KAI3814107.1"/>
    </source>
</evidence>
<comment type="caution">
    <text evidence="1">The sequence shown here is derived from an EMBL/GenBank/DDBJ whole genome shotgun (WGS) entry which is preliminary data.</text>
</comment>
<name>A0ACB9J4C6_9ASTR</name>
<protein>
    <submittedName>
        <fullName evidence="1">Uncharacterized protein</fullName>
    </submittedName>
</protein>
<sequence>MRVNCDDFAAIIPLSRLVSGPKSKSSNKSEIQNRCGGYGGDGGGARKKDLSDEAGYLREESKNTGTRSNERTQVPLLVKSKPGHMHSHCKKIRKTTQLGKRHGSDHTSQQSVS</sequence>
<dbReference type="EMBL" id="CM042023">
    <property type="protein sequence ID" value="KAI3814107.1"/>
    <property type="molecule type" value="Genomic_DNA"/>
</dbReference>
<proteinExistence type="predicted"/>
<accession>A0ACB9J4C6</accession>